<evidence type="ECO:0000313" key="2">
    <source>
        <dbReference type="EMBL" id="GAU41431.1"/>
    </source>
</evidence>
<gene>
    <name evidence="2" type="ORF">TSUD_26110</name>
</gene>
<feature type="region of interest" description="Disordered" evidence="1">
    <location>
        <begin position="1"/>
        <end position="102"/>
    </location>
</feature>
<feature type="region of interest" description="Disordered" evidence="1">
    <location>
        <begin position="167"/>
        <end position="231"/>
    </location>
</feature>
<protein>
    <submittedName>
        <fullName evidence="2">Uncharacterized protein</fullName>
    </submittedName>
</protein>
<dbReference type="EMBL" id="DF973863">
    <property type="protein sequence ID" value="GAU41431.1"/>
    <property type="molecule type" value="Genomic_DNA"/>
</dbReference>
<evidence type="ECO:0000313" key="3">
    <source>
        <dbReference type="Proteomes" id="UP000242715"/>
    </source>
</evidence>
<feature type="compositionally biased region" description="Polar residues" evidence="1">
    <location>
        <begin position="89"/>
        <end position="102"/>
    </location>
</feature>
<reference evidence="3" key="1">
    <citation type="journal article" date="2017" name="Front. Plant Sci.">
        <title>Climate Clever Clovers: New Paradigm to Reduce the Environmental Footprint of Ruminants by Breeding Low Methanogenic Forages Utilizing Haplotype Variation.</title>
        <authorList>
            <person name="Kaur P."/>
            <person name="Appels R."/>
            <person name="Bayer P.E."/>
            <person name="Keeble-Gagnere G."/>
            <person name="Wang J."/>
            <person name="Hirakawa H."/>
            <person name="Shirasawa K."/>
            <person name="Vercoe P."/>
            <person name="Stefanova K."/>
            <person name="Durmic Z."/>
            <person name="Nichols P."/>
            <person name="Revell C."/>
            <person name="Isobe S.N."/>
            <person name="Edwards D."/>
            <person name="Erskine W."/>
        </authorList>
    </citation>
    <scope>NUCLEOTIDE SEQUENCE [LARGE SCALE GENOMIC DNA]</scope>
    <source>
        <strain evidence="3">cv. Daliak</strain>
    </source>
</reference>
<keyword evidence="3" id="KW-1185">Reference proteome</keyword>
<accession>A0A2Z6NCB0</accession>
<evidence type="ECO:0000256" key="1">
    <source>
        <dbReference type="SAM" id="MobiDB-lite"/>
    </source>
</evidence>
<organism evidence="2 3">
    <name type="scientific">Trifolium subterraneum</name>
    <name type="common">Subterranean clover</name>
    <dbReference type="NCBI Taxonomy" id="3900"/>
    <lineage>
        <taxon>Eukaryota</taxon>
        <taxon>Viridiplantae</taxon>
        <taxon>Streptophyta</taxon>
        <taxon>Embryophyta</taxon>
        <taxon>Tracheophyta</taxon>
        <taxon>Spermatophyta</taxon>
        <taxon>Magnoliopsida</taxon>
        <taxon>eudicotyledons</taxon>
        <taxon>Gunneridae</taxon>
        <taxon>Pentapetalae</taxon>
        <taxon>rosids</taxon>
        <taxon>fabids</taxon>
        <taxon>Fabales</taxon>
        <taxon>Fabaceae</taxon>
        <taxon>Papilionoideae</taxon>
        <taxon>50 kb inversion clade</taxon>
        <taxon>NPAAA clade</taxon>
        <taxon>Hologalegina</taxon>
        <taxon>IRL clade</taxon>
        <taxon>Trifolieae</taxon>
        <taxon>Trifolium</taxon>
    </lineage>
</organism>
<dbReference type="AlphaFoldDB" id="A0A2Z6NCB0"/>
<dbReference type="Proteomes" id="UP000242715">
    <property type="component" value="Unassembled WGS sequence"/>
</dbReference>
<dbReference type="OrthoDB" id="10588522at2759"/>
<name>A0A2Z6NCB0_TRISU</name>
<sequence>MKNPGSNTKGDKDLGSRFQALSAEITDDDTRVHAVNEPFENVDDMAVQQEKSDVNPRITKGKPQYGTKVSGTPVENGGRYTREHKLATRDNTGGTSRRGSSNLNDLFQKKAYSGFISAHITQNNETIIIEQTEHTTSNNNEQGRRSSTADMTHKITSTQVQAGLEEGEWPNALRPPDVTLKPIEPHRPEGIDVADFNPEGEEFEDAQDKGVLSTDDSDMEIVSETPPSTKH</sequence>
<proteinExistence type="predicted"/>